<gene>
    <name evidence="1" type="ORF">GPECTOR_1060g337</name>
</gene>
<dbReference type="EMBL" id="LSYV01001055">
    <property type="protein sequence ID" value="KXZ40979.1"/>
    <property type="molecule type" value="Genomic_DNA"/>
</dbReference>
<evidence type="ECO:0000313" key="2">
    <source>
        <dbReference type="Proteomes" id="UP000075714"/>
    </source>
</evidence>
<evidence type="ECO:0000313" key="1">
    <source>
        <dbReference type="EMBL" id="KXZ40979.1"/>
    </source>
</evidence>
<sequence length="85" mass="9703">MGLTRLIEDQRIYMGDSVFEQKLELQFKMMADALQAEQEARARDSQMVYQQLTATGQAVKTAADTVDKLAKKVGQVLDWQKHQND</sequence>
<dbReference type="AlphaFoldDB" id="A0A150FTQ1"/>
<keyword evidence="2" id="KW-1185">Reference proteome</keyword>
<comment type="caution">
    <text evidence="1">The sequence shown here is derived from an EMBL/GenBank/DDBJ whole genome shotgun (WGS) entry which is preliminary data.</text>
</comment>
<dbReference type="Proteomes" id="UP000075714">
    <property type="component" value="Unassembled WGS sequence"/>
</dbReference>
<accession>A0A150FTQ1</accession>
<organism evidence="1 2">
    <name type="scientific">Gonium pectorale</name>
    <name type="common">Green alga</name>
    <dbReference type="NCBI Taxonomy" id="33097"/>
    <lineage>
        <taxon>Eukaryota</taxon>
        <taxon>Viridiplantae</taxon>
        <taxon>Chlorophyta</taxon>
        <taxon>core chlorophytes</taxon>
        <taxon>Chlorophyceae</taxon>
        <taxon>CS clade</taxon>
        <taxon>Chlamydomonadales</taxon>
        <taxon>Volvocaceae</taxon>
        <taxon>Gonium</taxon>
    </lineage>
</organism>
<dbReference type="OrthoDB" id="10647266at2759"/>
<protein>
    <submittedName>
        <fullName evidence="1">Uncharacterized protein</fullName>
    </submittedName>
</protein>
<proteinExistence type="predicted"/>
<reference evidence="2" key="1">
    <citation type="journal article" date="2016" name="Nat. Commun.">
        <title>The Gonium pectorale genome demonstrates co-option of cell cycle regulation during the evolution of multicellularity.</title>
        <authorList>
            <person name="Hanschen E.R."/>
            <person name="Marriage T.N."/>
            <person name="Ferris P.J."/>
            <person name="Hamaji T."/>
            <person name="Toyoda A."/>
            <person name="Fujiyama A."/>
            <person name="Neme R."/>
            <person name="Noguchi H."/>
            <person name="Minakuchi Y."/>
            <person name="Suzuki M."/>
            <person name="Kawai-Toyooka H."/>
            <person name="Smith D.R."/>
            <person name="Sparks H."/>
            <person name="Anderson J."/>
            <person name="Bakaric R."/>
            <person name="Luria V."/>
            <person name="Karger A."/>
            <person name="Kirschner M.W."/>
            <person name="Durand P.M."/>
            <person name="Michod R.E."/>
            <person name="Nozaki H."/>
            <person name="Olson B.J."/>
        </authorList>
    </citation>
    <scope>NUCLEOTIDE SEQUENCE [LARGE SCALE GENOMIC DNA]</scope>
    <source>
        <strain evidence="2">NIES-2863</strain>
    </source>
</reference>
<name>A0A150FTQ1_GONPE</name>